<keyword evidence="1" id="KW-0805">Transcription regulation</keyword>
<dbReference type="InterPro" id="IPR009057">
    <property type="entry name" value="Homeodomain-like_sf"/>
</dbReference>
<evidence type="ECO:0000256" key="1">
    <source>
        <dbReference type="ARBA" id="ARBA00023015"/>
    </source>
</evidence>
<evidence type="ECO:0000256" key="5">
    <source>
        <dbReference type="SAM" id="MobiDB-lite"/>
    </source>
</evidence>
<dbReference type="GO" id="GO:0003700">
    <property type="term" value="F:DNA-binding transcription factor activity"/>
    <property type="evidence" value="ECO:0007669"/>
    <property type="project" value="TreeGrafter"/>
</dbReference>
<dbReference type="InterPro" id="IPR001647">
    <property type="entry name" value="HTH_TetR"/>
</dbReference>
<gene>
    <name evidence="7" type="ORF">SLNWT_7310</name>
</gene>
<name>A0A0B5FA01_STRA4</name>
<dbReference type="Pfam" id="PF00440">
    <property type="entry name" value="TetR_N"/>
    <property type="match status" value="1"/>
</dbReference>
<feature type="compositionally biased region" description="Basic and acidic residues" evidence="5">
    <location>
        <begin position="1"/>
        <end position="14"/>
    </location>
</feature>
<reference evidence="7 8" key="1">
    <citation type="submission" date="2015-01" db="EMBL/GenBank/DDBJ databases">
        <title>Enhanced salinomycin production by adjusting the supply of polyketide extender units in Streptomyce albus DSM 41398.</title>
        <authorList>
            <person name="Lu C."/>
        </authorList>
    </citation>
    <scope>NUCLEOTIDE SEQUENCE [LARGE SCALE GENOMIC DNA]</scope>
    <source>
        <strain evidence="8">ATCC 21838 / DSM 41398 / FERM P-419 / JCM 4703 / NBRC 107858</strain>
    </source>
</reference>
<dbReference type="PANTHER" id="PTHR30055:SF238">
    <property type="entry name" value="MYCOFACTOCIN BIOSYNTHESIS TRANSCRIPTIONAL REGULATOR MFTR-RELATED"/>
    <property type="match status" value="1"/>
</dbReference>
<evidence type="ECO:0000313" key="8">
    <source>
        <dbReference type="Proteomes" id="UP000031523"/>
    </source>
</evidence>
<keyword evidence="3" id="KW-0804">Transcription</keyword>
<dbReference type="PROSITE" id="PS50977">
    <property type="entry name" value="HTH_TETR_2"/>
    <property type="match status" value="1"/>
</dbReference>
<organism evidence="7 8">
    <name type="scientific">Streptomyces albus (strain ATCC 21838 / DSM 41398 / FERM P-419 / JCM 4703 / NBRC 107858)</name>
    <dbReference type="NCBI Taxonomy" id="1081613"/>
    <lineage>
        <taxon>Bacteria</taxon>
        <taxon>Bacillati</taxon>
        <taxon>Actinomycetota</taxon>
        <taxon>Actinomycetes</taxon>
        <taxon>Kitasatosporales</taxon>
        <taxon>Streptomycetaceae</taxon>
        <taxon>Streptomyces</taxon>
    </lineage>
</organism>
<feature type="region of interest" description="Disordered" evidence="5">
    <location>
        <begin position="1"/>
        <end position="22"/>
    </location>
</feature>
<dbReference type="AlphaFoldDB" id="A0A0B5FA01"/>
<evidence type="ECO:0000256" key="4">
    <source>
        <dbReference type="PROSITE-ProRule" id="PRU00335"/>
    </source>
</evidence>
<feature type="domain" description="HTH tetR-type" evidence="6">
    <location>
        <begin position="19"/>
        <end position="79"/>
    </location>
</feature>
<feature type="DNA-binding region" description="H-T-H motif" evidence="4">
    <location>
        <begin position="42"/>
        <end position="61"/>
    </location>
</feature>
<dbReference type="Gene3D" id="1.10.357.10">
    <property type="entry name" value="Tetracycline Repressor, domain 2"/>
    <property type="match status" value="1"/>
</dbReference>
<sequence length="210" mass="23473">MSPAKTDHRPAGLRERKKAKTREAIQQHALRLFREQGYEATTMGQIADAAEVSPSTVFRYFATKEELVVSDEQDAFFTRAWRAQPADLPLMQALRRAVHDTMKELSPEELGAQRDRGVLMVTVPELWAANLANVTHTRQTVTHLVAERTGRSPDDAQVRALSGTIFGILLDAMLRWGQEPEQDIAQSLDDILAFLDNDHFNQLAAPPDGS</sequence>
<accession>A0A0B5FA01</accession>
<evidence type="ECO:0000313" key="7">
    <source>
        <dbReference type="EMBL" id="AJE87686.1"/>
    </source>
</evidence>
<dbReference type="GO" id="GO:0000976">
    <property type="term" value="F:transcription cis-regulatory region binding"/>
    <property type="evidence" value="ECO:0007669"/>
    <property type="project" value="TreeGrafter"/>
</dbReference>
<evidence type="ECO:0000256" key="3">
    <source>
        <dbReference type="ARBA" id="ARBA00023163"/>
    </source>
</evidence>
<protein>
    <submittedName>
        <fullName evidence="7">TetR family regulator</fullName>
    </submittedName>
</protein>
<dbReference type="Pfam" id="PF17754">
    <property type="entry name" value="TetR_C_14"/>
    <property type="match status" value="1"/>
</dbReference>
<dbReference type="PRINTS" id="PR00455">
    <property type="entry name" value="HTHTETR"/>
</dbReference>
<keyword evidence="8" id="KW-1185">Reference proteome</keyword>
<dbReference type="SUPFAM" id="SSF46689">
    <property type="entry name" value="Homeodomain-like"/>
    <property type="match status" value="1"/>
</dbReference>
<dbReference type="Gene3D" id="1.10.10.60">
    <property type="entry name" value="Homeodomain-like"/>
    <property type="match status" value="1"/>
</dbReference>
<dbReference type="InterPro" id="IPR050109">
    <property type="entry name" value="HTH-type_TetR-like_transc_reg"/>
</dbReference>
<evidence type="ECO:0000259" key="6">
    <source>
        <dbReference type="PROSITE" id="PS50977"/>
    </source>
</evidence>
<dbReference type="EMBL" id="CP010519">
    <property type="protein sequence ID" value="AJE87686.1"/>
    <property type="molecule type" value="Genomic_DNA"/>
</dbReference>
<keyword evidence="2 4" id="KW-0238">DNA-binding</keyword>
<dbReference type="PANTHER" id="PTHR30055">
    <property type="entry name" value="HTH-TYPE TRANSCRIPTIONAL REGULATOR RUTR"/>
    <property type="match status" value="1"/>
</dbReference>
<dbReference type="Proteomes" id="UP000031523">
    <property type="component" value="Chromosome"/>
</dbReference>
<dbReference type="KEGG" id="sals:SLNWT_7310"/>
<proteinExistence type="predicted"/>
<dbReference type="InterPro" id="IPR041347">
    <property type="entry name" value="MftR_C"/>
</dbReference>
<evidence type="ECO:0000256" key="2">
    <source>
        <dbReference type="ARBA" id="ARBA00023125"/>
    </source>
</evidence>